<dbReference type="Proteomes" id="UP000264006">
    <property type="component" value="Plasmid pEDY32-46I"/>
</dbReference>
<feature type="region of interest" description="Disordered" evidence="1">
    <location>
        <begin position="1"/>
        <end position="34"/>
    </location>
</feature>
<geneLocation type="plasmid" evidence="3">
    <name>pedy32-46i</name>
</geneLocation>
<accession>A0A346Y6G6</accession>
<reference evidence="2 3" key="1">
    <citation type="submission" date="2018-09" db="EMBL/GenBank/DDBJ databases">
        <title>Complete genome sequence of Euzebya sp. DY32-46 isolated from seawater of Pacific Ocean.</title>
        <authorList>
            <person name="Xu L."/>
            <person name="Wu Y.-H."/>
            <person name="Xu X.-W."/>
        </authorList>
    </citation>
    <scope>NUCLEOTIDE SEQUENCE [LARGE SCALE GENOMIC DNA]</scope>
    <source>
        <strain evidence="2 3">DY32-46</strain>
        <plasmid evidence="3">pedy32-46i</plasmid>
    </source>
</reference>
<gene>
    <name evidence="2" type="ORF">DVS28_b0293</name>
</gene>
<proteinExistence type="predicted"/>
<keyword evidence="2" id="KW-0614">Plasmid</keyword>
<evidence type="ECO:0000313" key="3">
    <source>
        <dbReference type="Proteomes" id="UP000264006"/>
    </source>
</evidence>
<keyword evidence="3" id="KW-1185">Reference proteome</keyword>
<evidence type="ECO:0000313" key="2">
    <source>
        <dbReference type="EMBL" id="AXV10063.1"/>
    </source>
</evidence>
<dbReference type="AlphaFoldDB" id="A0A346Y6G6"/>
<name>A0A346Y6G6_9ACTN</name>
<dbReference type="KEGG" id="euz:DVS28_b0293"/>
<feature type="compositionally biased region" description="Pro residues" evidence="1">
    <location>
        <begin position="11"/>
        <end position="28"/>
    </location>
</feature>
<dbReference type="EMBL" id="CP031166">
    <property type="protein sequence ID" value="AXV10063.1"/>
    <property type="molecule type" value="Genomic_DNA"/>
</dbReference>
<sequence length="97" mass="9775">MGRMVDETSPVPRPPHAPPADGVPPPDGTGPLRGCGPAIGFTAGLLVLVSCAMVYEPELRHGLSRVRAVPDDATKTVAAASGLRQALDAPADAVVAA</sequence>
<protein>
    <submittedName>
        <fullName evidence="2">Uncharacterized protein</fullName>
    </submittedName>
</protein>
<evidence type="ECO:0000256" key="1">
    <source>
        <dbReference type="SAM" id="MobiDB-lite"/>
    </source>
</evidence>
<organism evidence="2 3">
    <name type="scientific">Euzebya pacifica</name>
    <dbReference type="NCBI Taxonomy" id="1608957"/>
    <lineage>
        <taxon>Bacteria</taxon>
        <taxon>Bacillati</taxon>
        <taxon>Actinomycetota</taxon>
        <taxon>Nitriliruptoria</taxon>
        <taxon>Euzebyales</taxon>
    </lineage>
</organism>